<accession>A0A3D9E2C4</accession>
<evidence type="ECO:0000313" key="2">
    <source>
        <dbReference type="Proteomes" id="UP000256334"/>
    </source>
</evidence>
<protein>
    <submittedName>
        <fullName evidence="1">Uncharacterized protein</fullName>
    </submittedName>
</protein>
<comment type="caution">
    <text evidence="1">The sequence shown here is derived from an EMBL/GenBank/DDBJ whole genome shotgun (WGS) entry which is preliminary data.</text>
</comment>
<organism evidence="1 2">
    <name type="scientific">Kushneria indalinina DSM 14324</name>
    <dbReference type="NCBI Taxonomy" id="1122140"/>
    <lineage>
        <taxon>Bacteria</taxon>
        <taxon>Pseudomonadati</taxon>
        <taxon>Pseudomonadota</taxon>
        <taxon>Gammaproteobacteria</taxon>
        <taxon>Oceanospirillales</taxon>
        <taxon>Halomonadaceae</taxon>
        <taxon>Kushneria</taxon>
    </lineage>
</organism>
<dbReference type="AlphaFoldDB" id="A0A3D9E2C4"/>
<dbReference type="Proteomes" id="UP000256334">
    <property type="component" value="Unassembled WGS sequence"/>
</dbReference>
<dbReference type="EMBL" id="QRDJ01000003">
    <property type="protein sequence ID" value="REC96659.1"/>
    <property type="molecule type" value="Genomic_DNA"/>
</dbReference>
<name>A0A3D9E2C4_9GAMM</name>
<proteinExistence type="predicted"/>
<dbReference type="RefSeq" id="WP_170140445.1">
    <property type="nucleotide sequence ID" value="NZ_QRDJ01000003.1"/>
</dbReference>
<evidence type="ECO:0000313" key="1">
    <source>
        <dbReference type="EMBL" id="REC96659.1"/>
    </source>
</evidence>
<sequence>MLSENHMHRNRRTWQMAQDMQRSIAAGRSYRLPALTGRQLRALTLAINVFSLK</sequence>
<reference evidence="1 2" key="1">
    <citation type="submission" date="2018-07" db="EMBL/GenBank/DDBJ databases">
        <title>Genomic Encyclopedia of Type Strains, Phase IV (KMG-IV): sequencing the most valuable type-strain genomes for metagenomic binning, comparative biology and taxonomic classification.</title>
        <authorList>
            <person name="Goeker M."/>
        </authorList>
    </citation>
    <scope>NUCLEOTIDE SEQUENCE [LARGE SCALE GENOMIC DNA]</scope>
    <source>
        <strain evidence="1 2">DSM 14324</strain>
    </source>
</reference>
<keyword evidence="2" id="KW-1185">Reference proteome</keyword>
<gene>
    <name evidence="1" type="ORF">C8D72_0016</name>
</gene>